<dbReference type="GO" id="GO:0016020">
    <property type="term" value="C:membrane"/>
    <property type="evidence" value="ECO:0007669"/>
    <property type="project" value="UniProtKB-SubCell"/>
</dbReference>
<evidence type="ECO:0000256" key="1">
    <source>
        <dbReference type="ARBA" id="ARBA00004141"/>
    </source>
</evidence>
<reference evidence="6" key="1">
    <citation type="submission" date="2010-03" db="EMBL/GenBank/DDBJ databases">
        <title>The genome sequence of Ruminococcus sp. 18P13.</title>
        <authorList>
            <consortium name="metaHIT consortium -- http://www.metahit.eu/"/>
            <person name="Pajon A."/>
            <person name="Turner K."/>
            <person name="Parkhill J."/>
            <person name="Bernalier A."/>
        </authorList>
    </citation>
    <scope>NUCLEOTIDE SEQUENCE [LARGE SCALE GENOMIC DNA]</scope>
    <source>
        <strain evidence="6">Type strain: 18P13</strain>
    </source>
</reference>
<feature type="transmembrane region" description="Helical" evidence="5">
    <location>
        <begin position="142"/>
        <end position="160"/>
    </location>
</feature>
<feature type="transmembrane region" description="Helical" evidence="5">
    <location>
        <begin position="12"/>
        <end position="30"/>
    </location>
</feature>
<dbReference type="RefSeq" id="WP_015557275.1">
    <property type="nucleotide sequence ID" value="NC_021039.1"/>
</dbReference>
<feature type="transmembrane region" description="Helical" evidence="5">
    <location>
        <begin position="209"/>
        <end position="225"/>
    </location>
</feature>
<evidence type="ECO:0000313" key="6">
    <source>
        <dbReference type="EMBL" id="CBL16367.1"/>
    </source>
</evidence>
<comment type="subcellular location">
    <subcellularLocation>
        <location evidence="1">Membrane</location>
        <topology evidence="1">Multi-pass membrane protein</topology>
    </subcellularLocation>
</comment>
<keyword evidence="4 5" id="KW-0472">Membrane</keyword>
<dbReference type="GeneID" id="83154956"/>
<dbReference type="Pfam" id="PF01943">
    <property type="entry name" value="Polysacc_synt"/>
    <property type="match status" value="1"/>
</dbReference>
<protein>
    <submittedName>
        <fullName evidence="6">Membrane protein involved in the export of O-antigen and teichoic acid</fullName>
    </submittedName>
</protein>
<dbReference type="STRING" id="213810.RUM_00950"/>
<dbReference type="CDD" id="cd13128">
    <property type="entry name" value="MATE_Wzx_like"/>
    <property type="match status" value="1"/>
</dbReference>
<accession>D4L9S2</accession>
<name>D4L9S2_RUMC1</name>
<evidence type="ECO:0000256" key="4">
    <source>
        <dbReference type="ARBA" id="ARBA00023136"/>
    </source>
</evidence>
<feature type="transmembrane region" description="Helical" evidence="5">
    <location>
        <begin position="84"/>
        <end position="104"/>
    </location>
</feature>
<gene>
    <name evidence="6" type="ordered locus">RUM_00950</name>
</gene>
<dbReference type="PATRIC" id="fig|213810.4.peg.1646"/>
<feature type="transmembrane region" description="Helical" evidence="5">
    <location>
        <begin position="436"/>
        <end position="459"/>
    </location>
</feature>
<proteinExistence type="predicted"/>
<dbReference type="BioCyc" id="RCHA213810:RUM_RS00470-MONOMER"/>
<dbReference type="HOGENOM" id="CLU_022017_0_0_9"/>
<dbReference type="EMBL" id="FP929052">
    <property type="protein sequence ID" value="CBL16367.1"/>
    <property type="molecule type" value="Genomic_DNA"/>
</dbReference>
<feature type="transmembrane region" description="Helical" evidence="5">
    <location>
        <begin position="42"/>
        <end position="63"/>
    </location>
</feature>
<dbReference type="InterPro" id="IPR002797">
    <property type="entry name" value="Polysacc_synth"/>
</dbReference>
<reference evidence="6" key="2">
    <citation type="submission" date="2010-03" db="EMBL/GenBank/DDBJ databases">
        <authorList>
            <person name="Pajon A."/>
        </authorList>
    </citation>
    <scope>NUCLEOTIDE SEQUENCE</scope>
    <source>
        <strain evidence="6">Type strain: 18P13</strain>
    </source>
</reference>
<keyword evidence="3 5" id="KW-1133">Transmembrane helix</keyword>
<dbReference type="PANTHER" id="PTHR43424:SF1">
    <property type="entry name" value="LOCUS PUTATIVE PROTEIN 1-RELATED"/>
    <property type="match status" value="1"/>
</dbReference>
<feature type="transmembrane region" description="Helical" evidence="5">
    <location>
        <begin position="110"/>
        <end position="135"/>
    </location>
</feature>
<organism evidence="6 7">
    <name type="scientific">Ruminococcus champanellensis (strain DSM 18848 / JCM 17042 / KCTC 15320 / 18P13)</name>
    <dbReference type="NCBI Taxonomy" id="213810"/>
    <lineage>
        <taxon>Bacteria</taxon>
        <taxon>Bacillati</taxon>
        <taxon>Bacillota</taxon>
        <taxon>Clostridia</taxon>
        <taxon>Eubacteriales</taxon>
        <taxon>Oscillospiraceae</taxon>
        <taxon>Ruminococcus</taxon>
    </lineage>
</organism>
<keyword evidence="7" id="KW-1185">Reference proteome</keyword>
<dbReference type="InterPro" id="IPR052556">
    <property type="entry name" value="PolySynth_Transporter"/>
</dbReference>
<feature type="transmembrane region" description="Helical" evidence="5">
    <location>
        <begin position="318"/>
        <end position="335"/>
    </location>
</feature>
<feature type="transmembrane region" description="Helical" evidence="5">
    <location>
        <begin position="413"/>
        <end position="430"/>
    </location>
</feature>
<evidence type="ECO:0000313" key="7">
    <source>
        <dbReference type="Proteomes" id="UP000007054"/>
    </source>
</evidence>
<sequence length="482" mass="53977">MGKTKRNLIYQTLYQMLTLVLPFVTAPYISRVLGTENTGIYSYTYTTVNYFMLAALLGIETYGTRTISRVRNDQNALNKAFSSLFYCHICVAGLCLVVYMIYVLCFSGAYRVYALIQALYILAELLNINWFFFGIEEFKITVTRNLVIKLLTIASIFLFVKDKGDLIVYITIMALGTFISQSFVWIFLRKYVKFVKASCSEIFQHLKPMSVLFVSVIATSIYRMVSKTMLGAMGELSSLGCFEYADKIIRMPLSIITAIGLVMLSKTSNMYVKNNKGAVSLVSKSMEAVLIFASAIAFGLCGIANNFAVLFFGAEYAYTGQLIEAMSISLIFMSWNNVLRTQYLMPKCKDKEYVIAVWAGAMVNIVSNLIFIRLWGATGAALTTSISYFVVSLVQSHYVKAELPVFQYLKRSAIPFAAGAVMLVCVKLVGHMLKCSWVTLCIQVLTGAIVYAVLVLIYLKKSDSFLYAGLVQPFLKKRKPSK</sequence>
<evidence type="ECO:0000256" key="3">
    <source>
        <dbReference type="ARBA" id="ARBA00022989"/>
    </source>
</evidence>
<dbReference type="PANTHER" id="PTHR43424">
    <property type="entry name" value="LOCUS PUTATIVE PROTEIN 1-RELATED"/>
    <property type="match status" value="1"/>
</dbReference>
<dbReference type="KEGG" id="rch:RUM_00950"/>
<feature type="transmembrane region" description="Helical" evidence="5">
    <location>
        <begin position="166"/>
        <end position="188"/>
    </location>
</feature>
<feature type="transmembrane region" description="Helical" evidence="5">
    <location>
        <begin position="288"/>
        <end position="312"/>
    </location>
</feature>
<dbReference type="AlphaFoldDB" id="D4L9S2"/>
<feature type="transmembrane region" description="Helical" evidence="5">
    <location>
        <begin position="248"/>
        <end position="267"/>
    </location>
</feature>
<evidence type="ECO:0000256" key="5">
    <source>
        <dbReference type="SAM" id="Phobius"/>
    </source>
</evidence>
<evidence type="ECO:0000256" key="2">
    <source>
        <dbReference type="ARBA" id="ARBA00022692"/>
    </source>
</evidence>
<keyword evidence="2 5" id="KW-0812">Transmembrane</keyword>
<dbReference type="Proteomes" id="UP000007054">
    <property type="component" value="Chromosome"/>
</dbReference>